<evidence type="ECO:0000313" key="1">
    <source>
        <dbReference type="EMBL" id="CAB0020315.1"/>
    </source>
</evidence>
<organism evidence="1 2">
    <name type="scientific">Nesidiocoris tenuis</name>
    <dbReference type="NCBI Taxonomy" id="355587"/>
    <lineage>
        <taxon>Eukaryota</taxon>
        <taxon>Metazoa</taxon>
        <taxon>Ecdysozoa</taxon>
        <taxon>Arthropoda</taxon>
        <taxon>Hexapoda</taxon>
        <taxon>Insecta</taxon>
        <taxon>Pterygota</taxon>
        <taxon>Neoptera</taxon>
        <taxon>Paraneoptera</taxon>
        <taxon>Hemiptera</taxon>
        <taxon>Heteroptera</taxon>
        <taxon>Panheteroptera</taxon>
        <taxon>Cimicomorpha</taxon>
        <taxon>Miridae</taxon>
        <taxon>Dicyphina</taxon>
        <taxon>Nesidiocoris</taxon>
    </lineage>
</organism>
<evidence type="ECO:0000313" key="2">
    <source>
        <dbReference type="Proteomes" id="UP000479000"/>
    </source>
</evidence>
<proteinExistence type="predicted"/>
<name>A0A6H5HYE3_9HEMI</name>
<gene>
    <name evidence="1" type="ORF">NTEN_LOCUS23906</name>
</gene>
<dbReference type="EMBL" id="CADCXU010035209">
    <property type="protein sequence ID" value="CAB0020315.1"/>
    <property type="molecule type" value="Genomic_DNA"/>
</dbReference>
<reference evidence="1 2" key="1">
    <citation type="submission" date="2020-02" db="EMBL/GenBank/DDBJ databases">
        <authorList>
            <person name="Ferguson B K."/>
        </authorList>
    </citation>
    <scope>NUCLEOTIDE SEQUENCE [LARGE SCALE GENOMIC DNA]</scope>
</reference>
<dbReference type="Proteomes" id="UP000479000">
    <property type="component" value="Unassembled WGS sequence"/>
</dbReference>
<keyword evidence="2" id="KW-1185">Reference proteome</keyword>
<sequence length="64" mass="6990">MAPLERTSLQEPLYGGVGPTDSESVLSGSILICADFYVPVKIRASQFYRPVNAQTTENSPLWMG</sequence>
<protein>
    <submittedName>
        <fullName evidence="1">Uncharacterized protein</fullName>
    </submittedName>
</protein>
<dbReference type="AlphaFoldDB" id="A0A6H5HYE3"/>
<accession>A0A6H5HYE3</accession>